<organism evidence="2 3">
    <name type="scientific">Ascaris lumbricoides</name>
    <name type="common">Giant roundworm</name>
    <dbReference type="NCBI Taxonomy" id="6252"/>
    <lineage>
        <taxon>Eukaryota</taxon>
        <taxon>Metazoa</taxon>
        <taxon>Ecdysozoa</taxon>
        <taxon>Nematoda</taxon>
        <taxon>Chromadorea</taxon>
        <taxon>Rhabditida</taxon>
        <taxon>Spirurina</taxon>
        <taxon>Ascaridomorpha</taxon>
        <taxon>Ascaridoidea</taxon>
        <taxon>Ascarididae</taxon>
        <taxon>Ascaris</taxon>
    </lineage>
</organism>
<keyword evidence="2" id="KW-1185">Reference proteome</keyword>
<feature type="region of interest" description="Disordered" evidence="1">
    <location>
        <begin position="1"/>
        <end position="39"/>
    </location>
</feature>
<name>A0A0M3HGU0_ASCLU</name>
<reference evidence="3" key="1">
    <citation type="submission" date="2017-02" db="UniProtKB">
        <authorList>
            <consortium name="WormBaseParasite"/>
        </authorList>
    </citation>
    <scope>IDENTIFICATION</scope>
</reference>
<sequence>MPVSDEGGSDSPVPCVPSPSRSSLTPSSHPPPTPITSHRAKTIDEAYNQMTLNHRESLAYIAEHLADYIRSRDVPISNEKFNQFVLFFFIVAKL</sequence>
<evidence type="ECO:0000313" key="2">
    <source>
        <dbReference type="Proteomes" id="UP000036681"/>
    </source>
</evidence>
<accession>A0A0M3HGU0</accession>
<feature type="compositionally biased region" description="Low complexity" evidence="1">
    <location>
        <begin position="9"/>
        <end position="27"/>
    </location>
</feature>
<dbReference type="AlphaFoldDB" id="A0A0M3HGU0"/>
<dbReference type="WBParaSite" id="ALUE_0000073501-mRNA-1">
    <property type="protein sequence ID" value="ALUE_0000073501-mRNA-1"/>
    <property type="gene ID" value="ALUE_0000073501"/>
</dbReference>
<evidence type="ECO:0000313" key="3">
    <source>
        <dbReference type="WBParaSite" id="ALUE_0000073501-mRNA-1"/>
    </source>
</evidence>
<proteinExistence type="predicted"/>
<protein>
    <submittedName>
        <fullName evidence="3">Rho-GAP domain-containing protein</fullName>
    </submittedName>
</protein>
<evidence type="ECO:0000256" key="1">
    <source>
        <dbReference type="SAM" id="MobiDB-lite"/>
    </source>
</evidence>
<dbReference type="Proteomes" id="UP000036681">
    <property type="component" value="Unplaced"/>
</dbReference>